<accession>A0A0F9S4V6</accession>
<dbReference type="EMBL" id="LAZR01002277">
    <property type="protein sequence ID" value="KKN32116.1"/>
    <property type="molecule type" value="Genomic_DNA"/>
</dbReference>
<organism evidence="2">
    <name type="scientific">marine sediment metagenome</name>
    <dbReference type="NCBI Taxonomy" id="412755"/>
    <lineage>
        <taxon>unclassified sequences</taxon>
        <taxon>metagenomes</taxon>
        <taxon>ecological metagenomes</taxon>
    </lineage>
</organism>
<proteinExistence type="predicted"/>
<feature type="transmembrane region" description="Helical" evidence="1">
    <location>
        <begin position="12"/>
        <end position="32"/>
    </location>
</feature>
<evidence type="ECO:0000256" key="1">
    <source>
        <dbReference type="SAM" id="Phobius"/>
    </source>
</evidence>
<sequence>MSIPQIQRADAWLLAALVFGMLFGFMMGLAAMHQQRNTARRTLLITRKGAINRGYMEVWNDEDRPVYRWEDRPVYRWKDTP</sequence>
<evidence type="ECO:0000313" key="2">
    <source>
        <dbReference type="EMBL" id="KKN32116.1"/>
    </source>
</evidence>
<gene>
    <name evidence="2" type="ORF">LCGC14_0817270</name>
</gene>
<keyword evidence="1" id="KW-0812">Transmembrane</keyword>
<protein>
    <submittedName>
        <fullName evidence="2">Uncharacterized protein</fullName>
    </submittedName>
</protein>
<dbReference type="AlphaFoldDB" id="A0A0F9S4V6"/>
<name>A0A0F9S4V6_9ZZZZ</name>
<reference evidence="2" key="1">
    <citation type="journal article" date="2015" name="Nature">
        <title>Complex archaea that bridge the gap between prokaryotes and eukaryotes.</title>
        <authorList>
            <person name="Spang A."/>
            <person name="Saw J.H."/>
            <person name="Jorgensen S.L."/>
            <person name="Zaremba-Niedzwiedzka K."/>
            <person name="Martijn J."/>
            <person name="Lind A.E."/>
            <person name="van Eijk R."/>
            <person name="Schleper C."/>
            <person name="Guy L."/>
            <person name="Ettema T.J."/>
        </authorList>
    </citation>
    <scope>NUCLEOTIDE SEQUENCE</scope>
</reference>
<comment type="caution">
    <text evidence="2">The sequence shown here is derived from an EMBL/GenBank/DDBJ whole genome shotgun (WGS) entry which is preliminary data.</text>
</comment>
<keyword evidence="1" id="KW-0472">Membrane</keyword>
<keyword evidence="1" id="KW-1133">Transmembrane helix</keyword>